<proteinExistence type="predicted"/>
<name>A0AAD6R548_9ROSI</name>
<comment type="caution">
    <text evidence="1">The sequence shown here is derived from an EMBL/GenBank/DDBJ whole genome shotgun (WGS) entry which is preliminary data.</text>
</comment>
<protein>
    <submittedName>
        <fullName evidence="1">Uncharacterized protein</fullName>
    </submittedName>
</protein>
<sequence length="142" mass="16853">MTAYNNRTTWPFILSHKTAASVSKEDQNLKRPSWRLPSFNREQCQTGSKFVRKRDYSCLLQHVDVAYSKQSNENLSWLDEDLPRRDHMDGPSYAFMNELGNMSMFGRTAFPSILNFFFIKIKYDFYFLNRFDVLISKIILKE</sequence>
<reference evidence="1 2" key="1">
    <citation type="journal article" date="2023" name="Mol. Ecol. Resour.">
        <title>Chromosome-level genome assembly of a triploid poplar Populus alba 'Berolinensis'.</title>
        <authorList>
            <person name="Chen S."/>
            <person name="Yu Y."/>
            <person name="Wang X."/>
            <person name="Wang S."/>
            <person name="Zhang T."/>
            <person name="Zhou Y."/>
            <person name="He R."/>
            <person name="Meng N."/>
            <person name="Wang Y."/>
            <person name="Liu W."/>
            <person name="Liu Z."/>
            <person name="Liu J."/>
            <person name="Guo Q."/>
            <person name="Huang H."/>
            <person name="Sederoff R.R."/>
            <person name="Wang G."/>
            <person name="Qu G."/>
            <person name="Chen S."/>
        </authorList>
    </citation>
    <scope>NUCLEOTIDE SEQUENCE [LARGE SCALE GENOMIC DNA]</scope>
    <source>
        <strain evidence="1">SC-2020</strain>
    </source>
</reference>
<organism evidence="1 2">
    <name type="scientific">Populus alba x Populus x berolinensis</name>
    <dbReference type="NCBI Taxonomy" id="444605"/>
    <lineage>
        <taxon>Eukaryota</taxon>
        <taxon>Viridiplantae</taxon>
        <taxon>Streptophyta</taxon>
        <taxon>Embryophyta</taxon>
        <taxon>Tracheophyta</taxon>
        <taxon>Spermatophyta</taxon>
        <taxon>Magnoliopsida</taxon>
        <taxon>eudicotyledons</taxon>
        <taxon>Gunneridae</taxon>
        <taxon>Pentapetalae</taxon>
        <taxon>rosids</taxon>
        <taxon>fabids</taxon>
        <taxon>Malpighiales</taxon>
        <taxon>Salicaceae</taxon>
        <taxon>Saliceae</taxon>
        <taxon>Populus</taxon>
    </lineage>
</organism>
<dbReference type="Proteomes" id="UP001164929">
    <property type="component" value="Chromosome 4"/>
</dbReference>
<gene>
    <name evidence="1" type="ORF">NC653_012066</name>
</gene>
<evidence type="ECO:0000313" key="1">
    <source>
        <dbReference type="EMBL" id="KAJ7001872.1"/>
    </source>
</evidence>
<keyword evidence="2" id="KW-1185">Reference proteome</keyword>
<dbReference type="AlphaFoldDB" id="A0AAD6R548"/>
<accession>A0AAD6R548</accession>
<dbReference type="EMBL" id="JAQIZT010000004">
    <property type="protein sequence ID" value="KAJ7001872.1"/>
    <property type="molecule type" value="Genomic_DNA"/>
</dbReference>
<evidence type="ECO:0000313" key="2">
    <source>
        <dbReference type="Proteomes" id="UP001164929"/>
    </source>
</evidence>